<keyword evidence="1" id="KW-0732">Signal</keyword>
<gene>
    <name evidence="2" type="ORF">RDWZM_009066</name>
</gene>
<sequence>MQSFAYTSILLVSIYCCLTEAATPSIRWKCDKADEKRMDEMVAKLMTFGRTDVRFPENTDELKTFCKSTMELVGKLEDYKDKCLKGQTKQVVSVAIYSIKNLFNQYCKNRNAKRTKDLVASAKCANAASQGYLKCNNDYTELLMAVTSSKDSKQKLAQLCCGYVEVFKCVSEKTRGVKHCNEEYVEIHKNFVRGIFENSVNVMCGDYNESSDKCDSFKLVRKPLKNSRSRPPSYFSVLIKLLMSL</sequence>
<dbReference type="AlphaFoldDB" id="A0A9Q0M2Z9"/>
<comment type="caution">
    <text evidence="2">The sequence shown here is derived from an EMBL/GenBank/DDBJ whole genome shotgun (WGS) entry which is preliminary data.</text>
</comment>
<evidence type="ECO:0000313" key="2">
    <source>
        <dbReference type="EMBL" id="KAJ6217909.1"/>
    </source>
</evidence>
<protein>
    <submittedName>
        <fullName evidence="2">Uncharacterized protein</fullName>
    </submittedName>
</protein>
<feature type="chain" id="PRO_5040238648" evidence="1">
    <location>
        <begin position="22"/>
        <end position="245"/>
    </location>
</feature>
<dbReference type="EMBL" id="JAPWDV010000003">
    <property type="protein sequence ID" value="KAJ6217909.1"/>
    <property type="molecule type" value="Genomic_DNA"/>
</dbReference>
<dbReference type="PANTHER" id="PTHR33964:SF1">
    <property type="entry name" value="RE45066P"/>
    <property type="match status" value="1"/>
</dbReference>
<reference evidence="2" key="1">
    <citation type="submission" date="2022-12" db="EMBL/GenBank/DDBJ databases">
        <title>Genome assemblies of Blomia tropicalis.</title>
        <authorList>
            <person name="Cui Y."/>
        </authorList>
    </citation>
    <scope>NUCLEOTIDE SEQUENCE</scope>
    <source>
        <tissue evidence="2">Adult mites</tissue>
    </source>
</reference>
<evidence type="ECO:0000256" key="1">
    <source>
        <dbReference type="SAM" id="SignalP"/>
    </source>
</evidence>
<dbReference type="Proteomes" id="UP001142055">
    <property type="component" value="Chromosome 3"/>
</dbReference>
<dbReference type="OMA" id="CLLGFTR"/>
<name>A0A9Q0M2Z9_BLOTA</name>
<evidence type="ECO:0000313" key="3">
    <source>
        <dbReference type="Proteomes" id="UP001142055"/>
    </source>
</evidence>
<organism evidence="2 3">
    <name type="scientific">Blomia tropicalis</name>
    <name type="common">Mite</name>
    <dbReference type="NCBI Taxonomy" id="40697"/>
    <lineage>
        <taxon>Eukaryota</taxon>
        <taxon>Metazoa</taxon>
        <taxon>Ecdysozoa</taxon>
        <taxon>Arthropoda</taxon>
        <taxon>Chelicerata</taxon>
        <taxon>Arachnida</taxon>
        <taxon>Acari</taxon>
        <taxon>Acariformes</taxon>
        <taxon>Sarcoptiformes</taxon>
        <taxon>Astigmata</taxon>
        <taxon>Glycyphagoidea</taxon>
        <taxon>Echimyopodidae</taxon>
        <taxon>Blomia</taxon>
    </lineage>
</organism>
<feature type="signal peptide" evidence="1">
    <location>
        <begin position="1"/>
        <end position="21"/>
    </location>
</feature>
<proteinExistence type="predicted"/>
<dbReference type="PANTHER" id="PTHR33964">
    <property type="entry name" value="RE45066P-RELATED"/>
    <property type="match status" value="1"/>
</dbReference>
<accession>A0A9Q0M2Z9</accession>
<keyword evidence="3" id="KW-1185">Reference proteome</keyword>